<evidence type="ECO:0000313" key="4">
    <source>
        <dbReference type="Proteomes" id="UP000238589"/>
    </source>
</evidence>
<dbReference type="AlphaFoldDB" id="A0A2S9K274"/>
<proteinExistence type="predicted"/>
<reference evidence="3 4" key="1">
    <citation type="submission" date="2018-03" db="EMBL/GenBank/DDBJ databases">
        <title>Comparative genomics illustrates the genes involved in a hyperalkaliphilic mechanisms of Serpentinomonas isolated from highly-alkaline calcium-rich serpentinized springs.</title>
        <authorList>
            <person name="Suzuki S."/>
            <person name="Ishii S."/>
            <person name="Walworth N."/>
            <person name="Bird L."/>
            <person name="Kuenen J.G."/>
            <person name="Nealson K.H."/>
        </authorList>
    </citation>
    <scope>NUCLEOTIDE SEQUENCE [LARGE SCALE GENOMIC DNA]</scope>
    <source>
        <strain evidence="3 4">P1</strain>
    </source>
</reference>
<keyword evidence="4" id="KW-1185">Reference proteome</keyword>
<feature type="domain" description="DUF112" evidence="2">
    <location>
        <begin position="20"/>
        <end position="440"/>
    </location>
</feature>
<feature type="transmembrane region" description="Helical" evidence="1">
    <location>
        <begin position="20"/>
        <end position="51"/>
    </location>
</feature>
<feature type="transmembrane region" description="Helical" evidence="1">
    <location>
        <begin position="170"/>
        <end position="187"/>
    </location>
</feature>
<feature type="transmembrane region" description="Helical" evidence="1">
    <location>
        <begin position="318"/>
        <end position="339"/>
    </location>
</feature>
<sequence>MDIWSQLLGGFATAATPVNLLWAFVGCALGTAIGVLPGLGPAVTVAMLLPITGQVEPTSSMIFFAGIYYGAMYGGSTTSILLNTPGETGTMVTALEGFKMAKSGRAGAALATSAIGSFVAGTIATVLVTLFAPPLADYAVRLGPPEYFCLMLLAFTTVSAVLGNSTLRGMTALFIGLALGLVGMDQITGQVRYTGNVLELMDGIEVVLVAVGLFAVGEAFYNALYEGKSVSSMNKMTSVHMSRSEWRRSWPAWLRGTFMGFPFGTIPAGGTEIPTFLSYATERKLAAPEHQKEFGTSGAIEGVAGPEAANNAAVTGTLVPLLTLGIPTSVTTAILLSAFQNYGINPGPQLFQTSSTLVWALIASLYIGNVMLLVLNLPLVGFWVKLLRIPKPQLYAGILIFATVGVYGMRQSAFDLYLMGGLALLGVLMRRFDFPVAPVIVGLIMGPLAEAQMRNALSIGEGRWTVFIDRPVSLFLLVVVALVLVTPRLLAWHRRA</sequence>
<dbReference type="Pfam" id="PF01970">
    <property type="entry name" value="TctA"/>
    <property type="match status" value="1"/>
</dbReference>
<gene>
    <name evidence="3" type="ORF">C6P64_13690</name>
</gene>
<feature type="transmembrane region" description="Helical" evidence="1">
    <location>
        <begin position="434"/>
        <end position="451"/>
    </location>
</feature>
<dbReference type="PANTHER" id="PTHR35342:SF5">
    <property type="entry name" value="TRICARBOXYLIC TRANSPORT PROTEIN"/>
    <property type="match status" value="1"/>
</dbReference>
<feature type="transmembrane region" description="Helical" evidence="1">
    <location>
        <begin position="207"/>
        <end position="225"/>
    </location>
</feature>
<feature type="transmembrane region" description="Helical" evidence="1">
    <location>
        <begin position="394"/>
        <end position="414"/>
    </location>
</feature>
<dbReference type="RefSeq" id="WP_105749118.1">
    <property type="nucleotide sequence ID" value="NZ_PVLQ01000063.1"/>
</dbReference>
<dbReference type="Proteomes" id="UP000238589">
    <property type="component" value="Unassembled WGS sequence"/>
</dbReference>
<keyword evidence="1" id="KW-0472">Membrane</keyword>
<dbReference type="InterPro" id="IPR002823">
    <property type="entry name" value="DUF112_TM"/>
</dbReference>
<comment type="caution">
    <text evidence="3">The sequence shown here is derived from an EMBL/GenBank/DDBJ whole genome shotgun (WGS) entry which is preliminary data.</text>
</comment>
<keyword evidence="1" id="KW-1133">Transmembrane helix</keyword>
<evidence type="ECO:0000256" key="1">
    <source>
        <dbReference type="SAM" id="Phobius"/>
    </source>
</evidence>
<name>A0A2S9K274_9BURK</name>
<dbReference type="OrthoDB" id="9781349at2"/>
<dbReference type="EMBL" id="PVLQ01000063">
    <property type="protein sequence ID" value="PRD64551.1"/>
    <property type="molecule type" value="Genomic_DNA"/>
</dbReference>
<organism evidence="3 4">
    <name type="scientific">Malikia granosa</name>
    <dbReference type="NCBI Taxonomy" id="263067"/>
    <lineage>
        <taxon>Bacteria</taxon>
        <taxon>Pseudomonadati</taxon>
        <taxon>Pseudomonadota</taxon>
        <taxon>Betaproteobacteria</taxon>
        <taxon>Burkholderiales</taxon>
        <taxon>Comamonadaceae</taxon>
        <taxon>Malikia</taxon>
    </lineage>
</organism>
<keyword evidence="1" id="KW-0812">Transmembrane</keyword>
<feature type="transmembrane region" description="Helical" evidence="1">
    <location>
        <begin position="144"/>
        <end position="163"/>
    </location>
</feature>
<protein>
    <submittedName>
        <fullName evidence="3">Tripartite tricarboxylate transporter TctA</fullName>
    </submittedName>
</protein>
<evidence type="ECO:0000313" key="3">
    <source>
        <dbReference type="EMBL" id="PRD64551.1"/>
    </source>
</evidence>
<feature type="transmembrane region" description="Helical" evidence="1">
    <location>
        <begin position="472"/>
        <end position="491"/>
    </location>
</feature>
<accession>A0A2S9K274</accession>
<feature type="transmembrane region" description="Helical" evidence="1">
    <location>
        <begin position="359"/>
        <end position="382"/>
    </location>
</feature>
<dbReference type="PANTHER" id="PTHR35342">
    <property type="entry name" value="TRICARBOXYLIC TRANSPORT PROTEIN"/>
    <property type="match status" value="1"/>
</dbReference>
<feature type="transmembrane region" description="Helical" evidence="1">
    <location>
        <begin position="108"/>
        <end position="132"/>
    </location>
</feature>
<evidence type="ECO:0000259" key="2">
    <source>
        <dbReference type="Pfam" id="PF01970"/>
    </source>
</evidence>